<dbReference type="GO" id="GO:0016787">
    <property type="term" value="F:hydrolase activity"/>
    <property type="evidence" value="ECO:0007669"/>
    <property type="project" value="UniProtKB-KW"/>
</dbReference>
<dbReference type="OrthoDB" id="414698at2759"/>
<dbReference type="InterPro" id="IPR029058">
    <property type="entry name" value="AB_hydrolase_fold"/>
</dbReference>
<organism evidence="4 5">
    <name type="scientific">Coleophoma crateriformis</name>
    <dbReference type="NCBI Taxonomy" id="565419"/>
    <lineage>
        <taxon>Eukaryota</taxon>
        <taxon>Fungi</taxon>
        <taxon>Dikarya</taxon>
        <taxon>Ascomycota</taxon>
        <taxon>Pezizomycotina</taxon>
        <taxon>Leotiomycetes</taxon>
        <taxon>Helotiales</taxon>
        <taxon>Dermateaceae</taxon>
        <taxon>Coleophoma</taxon>
    </lineage>
</organism>
<evidence type="ECO:0000313" key="5">
    <source>
        <dbReference type="Proteomes" id="UP000256328"/>
    </source>
</evidence>
<dbReference type="Proteomes" id="UP000256328">
    <property type="component" value="Unassembled WGS sequence"/>
</dbReference>
<proteinExistence type="inferred from homology"/>
<dbReference type="AlphaFoldDB" id="A0A3D8RQW3"/>
<dbReference type="InterPro" id="IPR050593">
    <property type="entry name" value="LovG"/>
</dbReference>
<feature type="domain" description="Serine hydrolase" evidence="3">
    <location>
        <begin position="3"/>
        <end position="215"/>
    </location>
</feature>
<keyword evidence="5" id="KW-1185">Reference proteome</keyword>
<dbReference type="PANTHER" id="PTHR48070:SF3">
    <property type="entry name" value="ESTERASE DBAE-RELATED"/>
    <property type="match status" value="1"/>
</dbReference>
<protein>
    <recommendedName>
        <fullName evidence="3">Serine hydrolase domain-containing protein</fullName>
    </recommendedName>
</protein>
<evidence type="ECO:0000256" key="2">
    <source>
        <dbReference type="ARBA" id="ARBA00022801"/>
    </source>
</evidence>
<dbReference type="EMBL" id="PDLN01000009">
    <property type="protein sequence ID" value="RDW76191.1"/>
    <property type="molecule type" value="Genomic_DNA"/>
</dbReference>
<evidence type="ECO:0000259" key="3">
    <source>
        <dbReference type="Pfam" id="PF03959"/>
    </source>
</evidence>
<evidence type="ECO:0000313" key="4">
    <source>
        <dbReference type="EMBL" id="RDW76191.1"/>
    </source>
</evidence>
<dbReference type="Gene3D" id="3.40.50.1820">
    <property type="entry name" value="alpha/beta hydrolase"/>
    <property type="match status" value="1"/>
</dbReference>
<dbReference type="GO" id="GO:0044550">
    <property type="term" value="P:secondary metabolite biosynthetic process"/>
    <property type="evidence" value="ECO:0007669"/>
    <property type="project" value="TreeGrafter"/>
</dbReference>
<comment type="similarity">
    <text evidence="1">Belongs to the LovG family.</text>
</comment>
<dbReference type="Pfam" id="PF03959">
    <property type="entry name" value="FSH1"/>
    <property type="match status" value="1"/>
</dbReference>
<reference evidence="4 5" key="1">
    <citation type="journal article" date="2018" name="IMA Fungus">
        <title>IMA Genome-F 9: Draft genome sequence of Annulohypoxylon stygium, Aspergillus mulundensis, Berkeleyomyces basicola (syn. Thielaviopsis basicola), Ceratocystis smalleyi, two Cercospora beticola strains, Coleophoma cylindrospora, Fusarium fracticaudum, Phialophora cf. hyalina, and Morchella septimelata.</title>
        <authorList>
            <person name="Wingfield B.D."/>
            <person name="Bills G.F."/>
            <person name="Dong Y."/>
            <person name="Huang W."/>
            <person name="Nel W.J."/>
            <person name="Swalarsk-Parry B.S."/>
            <person name="Vaghefi N."/>
            <person name="Wilken P.M."/>
            <person name="An Z."/>
            <person name="de Beer Z.W."/>
            <person name="De Vos L."/>
            <person name="Chen L."/>
            <person name="Duong T.A."/>
            <person name="Gao Y."/>
            <person name="Hammerbacher A."/>
            <person name="Kikkert J.R."/>
            <person name="Li Y."/>
            <person name="Li H."/>
            <person name="Li K."/>
            <person name="Li Q."/>
            <person name="Liu X."/>
            <person name="Ma X."/>
            <person name="Naidoo K."/>
            <person name="Pethybridge S.J."/>
            <person name="Sun J."/>
            <person name="Steenkamp E.T."/>
            <person name="van der Nest M.A."/>
            <person name="van Wyk S."/>
            <person name="Wingfield M.J."/>
            <person name="Xiong C."/>
            <person name="Yue Q."/>
            <person name="Zhang X."/>
        </authorList>
    </citation>
    <scope>NUCLEOTIDE SEQUENCE [LARGE SCALE GENOMIC DNA]</scope>
    <source>
        <strain evidence="4 5">BP5796</strain>
    </source>
</reference>
<evidence type="ECO:0000256" key="1">
    <source>
        <dbReference type="ARBA" id="ARBA00005863"/>
    </source>
</evidence>
<dbReference type="GO" id="GO:0005737">
    <property type="term" value="C:cytoplasm"/>
    <property type="evidence" value="ECO:0007669"/>
    <property type="project" value="TreeGrafter"/>
</dbReference>
<accession>A0A3D8RQW3</accession>
<sequence>MAKPSILCLHGEGCSAEILAIQTRALRLALPQFEFHFVDAPFASPAGPGILPFFEPPYYSWIKQDSASPGADARVVRSFLEKPLALGNFNGVLAFSQGCRVATGLLRDAVLKKGLEFGVFLSGTYPPLCLDGDCATCYLFRDQGLQLGGAVTTKQPLRWDHGDLVAVPSLHIHASRDPFLRYNRLLLGRCFDADTSWLIEIEGDHQIPNNRGDVDALRLALLEIWEELKSVDDLRFHGVKDCKVNGSIVVRELEVVDSN</sequence>
<gene>
    <name evidence="4" type="ORF">BP5796_07012</name>
</gene>
<dbReference type="InterPro" id="IPR005645">
    <property type="entry name" value="FSH-like_dom"/>
</dbReference>
<dbReference type="SUPFAM" id="SSF53474">
    <property type="entry name" value="alpha/beta-Hydrolases"/>
    <property type="match status" value="1"/>
</dbReference>
<dbReference type="PANTHER" id="PTHR48070">
    <property type="entry name" value="ESTERASE OVCA2"/>
    <property type="match status" value="1"/>
</dbReference>
<dbReference type="GO" id="GO:0005634">
    <property type="term" value="C:nucleus"/>
    <property type="evidence" value="ECO:0007669"/>
    <property type="project" value="TreeGrafter"/>
</dbReference>
<comment type="caution">
    <text evidence="4">The sequence shown here is derived from an EMBL/GenBank/DDBJ whole genome shotgun (WGS) entry which is preliminary data.</text>
</comment>
<name>A0A3D8RQW3_9HELO</name>
<keyword evidence="2" id="KW-0378">Hydrolase</keyword>